<evidence type="ECO:0000256" key="3">
    <source>
        <dbReference type="SAM" id="SignalP"/>
    </source>
</evidence>
<feature type="chain" id="PRO_5028424762" evidence="3">
    <location>
        <begin position="23"/>
        <end position="538"/>
    </location>
</feature>
<dbReference type="GO" id="GO:0047372">
    <property type="term" value="F:monoacylglycerol lipase activity"/>
    <property type="evidence" value="ECO:0007669"/>
    <property type="project" value="TreeGrafter"/>
</dbReference>
<sequence length="538" mass="60042">MASFLLESLLCLLPSLLPLVLCLALRWPAVQCWTREAVRAGGYSLWVIICLILRLPTNRRTTTLTEEAGSIKTDDQTSHEPRLICKPTALAKYLLQKCGSLARPQLATWPRGDPHLQTLCSLMCGQVDDSLQFTRDQLLLRDGGIVALDWAVGWRRGEGKKEHQSDGKALGCFTRSPPVLLLIPQLWGGMSSHLKLLCLQATHQGFFVVVLHHRGTAGCPLTTARLTEFGDPSDLEQAVQYIHSRHPSSSLVAVSEGSGSGILLSYLGECGSSTALTAAAAISPVLLGQVWFEAAVPPIYHWVALFRRKVQLSRYESTFRGVLDVDRALRCSSLKDFEETLFCSSAQIQQSASRPPVSSVNYGLRSGSHSWTLGERSHPAKDWETYWDRNEPLRDADEVAVPVLCICSRDDPLLPPASTLPLSLFQSNPFFLLVLTDRGGHCGFTVEAQEEMQEVKEGCWSHVVVLEYFKAVADFLKREDSWALEGCDQTEQRNRTSHAAPPRRRRTTLMRRQRTQVPERSSVDAKDGSFTWRRSYTR</sequence>
<dbReference type="Gene3D" id="3.40.50.1820">
    <property type="entry name" value="alpha/beta hydrolase"/>
    <property type="match status" value="1"/>
</dbReference>
<protein>
    <submittedName>
        <fullName evidence="5">Protein ABHD15 isoform X1</fullName>
    </submittedName>
</protein>
<evidence type="ECO:0000256" key="2">
    <source>
        <dbReference type="SAM" id="MobiDB-lite"/>
    </source>
</evidence>
<reference evidence="5" key="1">
    <citation type="submission" date="2025-08" db="UniProtKB">
        <authorList>
            <consortium name="RefSeq"/>
        </authorList>
    </citation>
    <scope>IDENTIFICATION</scope>
</reference>
<comment type="similarity">
    <text evidence="1">Belongs to the AB hydrolase superfamily. AB hydrolase 4 family.</text>
</comment>
<feature type="signal peptide" evidence="3">
    <location>
        <begin position="1"/>
        <end position="22"/>
    </location>
</feature>
<dbReference type="InParanoid" id="A0A6P7PBK4"/>
<accession>A0A6P7PBK4</accession>
<gene>
    <name evidence="5" type="primary">LOC114869809</name>
</gene>
<evidence type="ECO:0000313" key="5">
    <source>
        <dbReference type="RefSeq" id="XP_029030157.1"/>
    </source>
</evidence>
<dbReference type="GeneID" id="114869809"/>
<dbReference type="SUPFAM" id="SSF53474">
    <property type="entry name" value="alpha/beta-Hydrolases"/>
    <property type="match status" value="1"/>
</dbReference>
<dbReference type="RefSeq" id="XP_029030157.1">
    <property type="nucleotide sequence ID" value="XM_029174324.2"/>
</dbReference>
<keyword evidence="3" id="KW-0732">Signal</keyword>
<evidence type="ECO:0000256" key="1">
    <source>
        <dbReference type="ARBA" id="ARBA00010884"/>
    </source>
</evidence>
<proteinExistence type="inferred from homology"/>
<dbReference type="InterPro" id="IPR029058">
    <property type="entry name" value="AB_hydrolase_fold"/>
</dbReference>
<dbReference type="PANTHER" id="PTHR10794:SF96">
    <property type="entry name" value="PROTEIN ABHD15-LIKE"/>
    <property type="match status" value="1"/>
</dbReference>
<feature type="compositionally biased region" description="Basic residues" evidence="2">
    <location>
        <begin position="501"/>
        <end position="514"/>
    </location>
</feature>
<name>A0A6P7PBK4_BETSP</name>
<evidence type="ECO:0000313" key="4">
    <source>
        <dbReference type="Proteomes" id="UP000515150"/>
    </source>
</evidence>
<keyword evidence="4" id="KW-1185">Reference proteome</keyword>
<dbReference type="InterPro" id="IPR050960">
    <property type="entry name" value="AB_hydrolase_4_sf"/>
</dbReference>
<organism evidence="4 5">
    <name type="scientific">Betta splendens</name>
    <name type="common">Siamese fighting fish</name>
    <dbReference type="NCBI Taxonomy" id="158456"/>
    <lineage>
        <taxon>Eukaryota</taxon>
        <taxon>Metazoa</taxon>
        <taxon>Chordata</taxon>
        <taxon>Craniata</taxon>
        <taxon>Vertebrata</taxon>
        <taxon>Euteleostomi</taxon>
        <taxon>Actinopterygii</taxon>
        <taxon>Neopterygii</taxon>
        <taxon>Teleostei</taxon>
        <taxon>Neoteleostei</taxon>
        <taxon>Acanthomorphata</taxon>
        <taxon>Anabantaria</taxon>
        <taxon>Anabantiformes</taxon>
        <taxon>Anabantoidei</taxon>
        <taxon>Osphronemidae</taxon>
        <taxon>Betta</taxon>
    </lineage>
</organism>
<dbReference type="PANTHER" id="PTHR10794">
    <property type="entry name" value="ABHYDROLASE DOMAIN-CONTAINING PROTEIN"/>
    <property type="match status" value="1"/>
</dbReference>
<dbReference type="OrthoDB" id="247542at2759"/>
<dbReference type="GO" id="GO:0034338">
    <property type="term" value="F:short-chain carboxylesterase activity"/>
    <property type="evidence" value="ECO:0007669"/>
    <property type="project" value="TreeGrafter"/>
</dbReference>
<dbReference type="Proteomes" id="UP000515150">
    <property type="component" value="Chromosome 14"/>
</dbReference>
<dbReference type="KEGG" id="bspl:114869809"/>
<feature type="region of interest" description="Disordered" evidence="2">
    <location>
        <begin position="488"/>
        <end position="526"/>
    </location>
</feature>
<dbReference type="AlphaFoldDB" id="A0A6P7PBK4"/>